<sequence>MLKGTFLGAPCLFSLLALMGGMLGLLAGCAPAPPRPPVVTLPPPPPPSLTSREAALEKAMAEFYRAPYRQGGVTPGGVDCSGLVLAVFQRVGLALPRTVEEQYKVGQPVARTHLRFGDVVFFNRYCQAKKSGPYVASLWPPGYLSQVCHNGIYLGNGRFLHASPRGVEVASLDAEVWRLSFAGARRYLASEPIGGT</sequence>
<accession>A0A7C5ESB0</accession>
<evidence type="ECO:0000256" key="4">
    <source>
        <dbReference type="ARBA" id="ARBA00022807"/>
    </source>
</evidence>
<keyword evidence="2" id="KW-0645">Protease</keyword>
<dbReference type="InterPro" id="IPR000064">
    <property type="entry name" value="NLP_P60_dom"/>
</dbReference>
<dbReference type="GO" id="GO:0008234">
    <property type="term" value="F:cysteine-type peptidase activity"/>
    <property type="evidence" value="ECO:0007669"/>
    <property type="project" value="UniProtKB-KW"/>
</dbReference>
<comment type="similarity">
    <text evidence="1">Belongs to the peptidase C40 family.</text>
</comment>
<keyword evidence="4" id="KW-0788">Thiol protease</keyword>
<dbReference type="InterPro" id="IPR038765">
    <property type="entry name" value="Papain-like_cys_pep_sf"/>
</dbReference>
<dbReference type="PANTHER" id="PTHR47053">
    <property type="entry name" value="MUREIN DD-ENDOPEPTIDASE MEPH-RELATED"/>
    <property type="match status" value="1"/>
</dbReference>
<dbReference type="InterPro" id="IPR051202">
    <property type="entry name" value="Peptidase_C40"/>
</dbReference>
<dbReference type="GO" id="GO:0006508">
    <property type="term" value="P:proteolysis"/>
    <property type="evidence" value="ECO:0007669"/>
    <property type="project" value="UniProtKB-KW"/>
</dbReference>
<evidence type="ECO:0000313" key="6">
    <source>
        <dbReference type="EMBL" id="HGZ11104.1"/>
    </source>
</evidence>
<dbReference type="PROSITE" id="PS51257">
    <property type="entry name" value="PROKAR_LIPOPROTEIN"/>
    <property type="match status" value="1"/>
</dbReference>
<dbReference type="Gene3D" id="3.90.1720.10">
    <property type="entry name" value="endopeptidase domain like (from Nostoc punctiforme)"/>
    <property type="match status" value="1"/>
</dbReference>
<dbReference type="Pfam" id="PF00877">
    <property type="entry name" value="NLPC_P60"/>
    <property type="match status" value="1"/>
</dbReference>
<gene>
    <name evidence="6" type="ORF">ENW48_02660</name>
</gene>
<evidence type="ECO:0000259" key="5">
    <source>
        <dbReference type="PROSITE" id="PS51935"/>
    </source>
</evidence>
<dbReference type="SUPFAM" id="SSF54001">
    <property type="entry name" value="Cysteine proteinases"/>
    <property type="match status" value="1"/>
</dbReference>
<dbReference type="PANTHER" id="PTHR47053:SF1">
    <property type="entry name" value="MUREIN DD-ENDOPEPTIDASE MEPH-RELATED"/>
    <property type="match status" value="1"/>
</dbReference>
<feature type="domain" description="NlpC/P60" evidence="5">
    <location>
        <begin position="49"/>
        <end position="188"/>
    </location>
</feature>
<evidence type="ECO:0000256" key="3">
    <source>
        <dbReference type="ARBA" id="ARBA00022801"/>
    </source>
</evidence>
<comment type="caution">
    <text evidence="6">The sequence shown here is derived from an EMBL/GenBank/DDBJ whole genome shotgun (WGS) entry which is preliminary data.</text>
</comment>
<name>A0A7C5ESB0_9BACT</name>
<dbReference type="EMBL" id="DTKJ01000017">
    <property type="protein sequence ID" value="HGZ11104.1"/>
    <property type="molecule type" value="Genomic_DNA"/>
</dbReference>
<keyword evidence="3" id="KW-0378">Hydrolase</keyword>
<dbReference type="PROSITE" id="PS51935">
    <property type="entry name" value="NLPC_P60"/>
    <property type="match status" value="1"/>
</dbReference>
<organism evidence="6">
    <name type="scientific">Desulfobacca acetoxidans</name>
    <dbReference type="NCBI Taxonomy" id="60893"/>
    <lineage>
        <taxon>Bacteria</taxon>
        <taxon>Pseudomonadati</taxon>
        <taxon>Thermodesulfobacteriota</taxon>
        <taxon>Desulfobaccia</taxon>
        <taxon>Desulfobaccales</taxon>
        <taxon>Desulfobaccaceae</taxon>
        <taxon>Desulfobacca</taxon>
    </lineage>
</organism>
<evidence type="ECO:0000256" key="2">
    <source>
        <dbReference type="ARBA" id="ARBA00022670"/>
    </source>
</evidence>
<protein>
    <submittedName>
        <fullName evidence="6">NlpC/P60 family protein</fullName>
    </submittedName>
</protein>
<reference evidence="6" key="1">
    <citation type="journal article" date="2020" name="mSystems">
        <title>Genome- and Community-Level Interaction Insights into Carbon Utilization and Element Cycling Functions of Hydrothermarchaeota in Hydrothermal Sediment.</title>
        <authorList>
            <person name="Zhou Z."/>
            <person name="Liu Y."/>
            <person name="Xu W."/>
            <person name="Pan J."/>
            <person name="Luo Z.H."/>
            <person name="Li M."/>
        </authorList>
    </citation>
    <scope>NUCLEOTIDE SEQUENCE [LARGE SCALE GENOMIC DNA]</scope>
    <source>
        <strain evidence="6">SpSt-853</strain>
    </source>
</reference>
<dbReference type="AlphaFoldDB" id="A0A7C5ESB0"/>
<evidence type="ECO:0000256" key="1">
    <source>
        <dbReference type="ARBA" id="ARBA00007074"/>
    </source>
</evidence>
<proteinExistence type="inferred from homology"/>